<dbReference type="EMBL" id="ACFY01000031">
    <property type="protein sequence ID" value="EEG95504.1"/>
    <property type="molecule type" value="Genomic_DNA"/>
</dbReference>
<reference evidence="1 2" key="2">
    <citation type="submission" date="2009-03" db="EMBL/GenBank/DDBJ databases">
        <title>Draft genome sequence of Roseburia inulinivorans (DSM 16841).</title>
        <authorList>
            <person name="Sudarsanam P."/>
            <person name="Ley R."/>
            <person name="Guruge J."/>
            <person name="Turnbaugh P.J."/>
            <person name="Mahowald M."/>
            <person name="Liep D."/>
            <person name="Gordon J."/>
        </authorList>
    </citation>
    <scope>NUCLEOTIDE SEQUENCE [LARGE SCALE GENOMIC DNA]</scope>
    <source>
        <strain evidence="1 2">DSM 16841</strain>
    </source>
</reference>
<organism evidence="1 2">
    <name type="scientific">Roseburia inulinivorans DSM 16841</name>
    <dbReference type="NCBI Taxonomy" id="622312"/>
    <lineage>
        <taxon>Bacteria</taxon>
        <taxon>Bacillati</taxon>
        <taxon>Bacillota</taxon>
        <taxon>Clostridia</taxon>
        <taxon>Lachnospirales</taxon>
        <taxon>Lachnospiraceae</taxon>
        <taxon>Roseburia</taxon>
    </lineage>
</organism>
<dbReference type="Proteomes" id="UP000003561">
    <property type="component" value="Unassembled WGS sequence"/>
</dbReference>
<sequence>MILTWREHPFIINEDRLCLEIAEITFCGLAAEDYFLRKR</sequence>
<dbReference type="AlphaFoldDB" id="C0FPP9"/>
<accession>C0FPP9</accession>
<proteinExistence type="predicted"/>
<comment type="caution">
    <text evidence="1">The sequence shown here is derived from an EMBL/GenBank/DDBJ whole genome shotgun (WGS) entry which is preliminary data.</text>
</comment>
<evidence type="ECO:0000313" key="1">
    <source>
        <dbReference type="EMBL" id="EEG95504.1"/>
    </source>
</evidence>
<protein>
    <submittedName>
        <fullName evidence="1">Uncharacterized protein</fullName>
    </submittedName>
</protein>
<reference evidence="1 2" key="1">
    <citation type="submission" date="2009-02" db="EMBL/GenBank/DDBJ databases">
        <authorList>
            <person name="Fulton L."/>
            <person name="Clifton S."/>
            <person name="Fulton B."/>
            <person name="Xu J."/>
            <person name="Minx P."/>
            <person name="Pepin K.H."/>
            <person name="Johnson M."/>
            <person name="Bhonagiri V."/>
            <person name="Nash W.E."/>
            <person name="Mardis E.R."/>
            <person name="Wilson R.K."/>
        </authorList>
    </citation>
    <scope>NUCLEOTIDE SEQUENCE [LARGE SCALE GENOMIC DNA]</scope>
    <source>
        <strain evidence="1 2">DSM 16841</strain>
    </source>
</reference>
<name>C0FPP9_9FIRM</name>
<evidence type="ECO:0000313" key="2">
    <source>
        <dbReference type="Proteomes" id="UP000003561"/>
    </source>
</evidence>
<gene>
    <name evidence="1" type="ORF">ROSEINA2194_00701</name>
</gene>